<organism evidence="6 7">
    <name type="scientific">Luteimonas salinilitoris</name>
    <dbReference type="NCBI Taxonomy" id="3237697"/>
    <lineage>
        <taxon>Bacteria</taxon>
        <taxon>Pseudomonadati</taxon>
        <taxon>Pseudomonadota</taxon>
        <taxon>Gammaproteobacteria</taxon>
        <taxon>Lysobacterales</taxon>
        <taxon>Lysobacteraceae</taxon>
        <taxon>Luteimonas</taxon>
    </lineage>
</organism>
<proteinExistence type="predicted"/>
<sequence length="203" mass="21224">MNSHAVSERVEPSLLGCFRAPEPGAAEQAPLYGAGGVPVRKGMKGARRLALCLGLASAAACAAGAQGAPVHAAVEDDALPRPPGVRAGDAARGAALMGDRHRSLCLLCHAGPFPEPHLHGTLAPNLAGIGSRFSEGQLRLRIADMKALNPASIMPTYRRTEDDAEHDADDGDGRRIAAAWRGKPVLEDDEIEDLVAYLATLEE</sequence>
<evidence type="ECO:0000256" key="3">
    <source>
        <dbReference type="ARBA" id="ARBA00023004"/>
    </source>
</evidence>
<dbReference type="EMBL" id="JBFWIC010000029">
    <property type="protein sequence ID" value="MEZ0476195.1"/>
    <property type="molecule type" value="Genomic_DNA"/>
</dbReference>
<protein>
    <submittedName>
        <fullName evidence="6">Sulfur oxidation c-type cytochrome SoxX</fullName>
    </submittedName>
</protein>
<feature type="domain" description="Cytochrome c" evidence="5">
    <location>
        <begin position="88"/>
        <end position="202"/>
    </location>
</feature>
<evidence type="ECO:0000256" key="1">
    <source>
        <dbReference type="ARBA" id="ARBA00022617"/>
    </source>
</evidence>
<comment type="caution">
    <text evidence="6">The sequence shown here is derived from an EMBL/GenBank/DDBJ whole genome shotgun (WGS) entry which is preliminary data.</text>
</comment>
<dbReference type="PROSITE" id="PS51007">
    <property type="entry name" value="CYTC"/>
    <property type="match status" value="1"/>
</dbReference>
<dbReference type="Gene3D" id="1.10.760.10">
    <property type="entry name" value="Cytochrome c-like domain"/>
    <property type="match status" value="1"/>
</dbReference>
<keyword evidence="1 4" id="KW-0349">Heme</keyword>
<accession>A0ABV4HXV4</accession>
<dbReference type="InterPro" id="IPR030999">
    <property type="entry name" value="Thiosulf_SoxX"/>
</dbReference>
<gene>
    <name evidence="6" type="primary">soxX</name>
    <name evidence="6" type="ORF">AB6713_16470</name>
</gene>
<dbReference type="InterPro" id="IPR009056">
    <property type="entry name" value="Cyt_c-like_dom"/>
</dbReference>
<dbReference type="Proteomes" id="UP001566331">
    <property type="component" value="Unassembled WGS sequence"/>
</dbReference>
<dbReference type="RefSeq" id="WP_370565557.1">
    <property type="nucleotide sequence ID" value="NZ_JBFWIB010000019.1"/>
</dbReference>
<evidence type="ECO:0000256" key="2">
    <source>
        <dbReference type="ARBA" id="ARBA00022723"/>
    </source>
</evidence>
<name>A0ABV4HXV4_9GAMM</name>
<keyword evidence="7" id="KW-1185">Reference proteome</keyword>
<evidence type="ECO:0000313" key="7">
    <source>
        <dbReference type="Proteomes" id="UP001566331"/>
    </source>
</evidence>
<dbReference type="NCBIfam" id="TIGR04485">
    <property type="entry name" value="thiosulf_SoxX"/>
    <property type="match status" value="1"/>
</dbReference>
<dbReference type="InterPro" id="IPR036909">
    <property type="entry name" value="Cyt_c-like_dom_sf"/>
</dbReference>
<evidence type="ECO:0000259" key="5">
    <source>
        <dbReference type="PROSITE" id="PS51007"/>
    </source>
</evidence>
<keyword evidence="3 4" id="KW-0408">Iron</keyword>
<evidence type="ECO:0000256" key="4">
    <source>
        <dbReference type="PROSITE-ProRule" id="PRU00433"/>
    </source>
</evidence>
<evidence type="ECO:0000313" key="6">
    <source>
        <dbReference type="EMBL" id="MEZ0476195.1"/>
    </source>
</evidence>
<dbReference type="SUPFAM" id="SSF46626">
    <property type="entry name" value="Cytochrome c"/>
    <property type="match status" value="1"/>
</dbReference>
<keyword evidence="2 4" id="KW-0479">Metal-binding</keyword>
<reference evidence="6 7" key="1">
    <citation type="submission" date="2024-07" db="EMBL/GenBank/DDBJ databases">
        <title>Luteimonas salilacus sp. nov., isolated from the shore soil of Salt Lake in Tibet of China.</title>
        <authorList>
            <person name="Zhang X."/>
            <person name="Li A."/>
        </authorList>
    </citation>
    <scope>NUCLEOTIDE SEQUENCE [LARGE SCALE GENOMIC DNA]</scope>
    <source>
        <strain evidence="6 7">B3-2-R+30</strain>
    </source>
</reference>